<gene>
    <name evidence="1" type="ORF">dnm_052210</name>
</gene>
<protein>
    <submittedName>
        <fullName evidence="1">Uncharacterized protein</fullName>
    </submittedName>
</protein>
<keyword evidence="2" id="KW-1185">Reference proteome</keyword>
<sequence>MLRKNWSISWFETGNWKLETGNPVRILHVLILPIVQDAKRPERHFHAKRRRH</sequence>
<proteinExistence type="predicted"/>
<evidence type="ECO:0000313" key="2">
    <source>
        <dbReference type="Proteomes" id="UP000663722"/>
    </source>
</evidence>
<dbReference type="KEGG" id="dmm:dnm_052210"/>
<dbReference type="Proteomes" id="UP000663722">
    <property type="component" value="Chromosome"/>
</dbReference>
<reference evidence="1" key="1">
    <citation type="journal article" date="2021" name="Microb. Physiol.">
        <title>Proteogenomic Insights into the Physiology of Marine, Sulfate-Reducing, Filamentous Desulfonema limicola and Desulfonema magnum.</title>
        <authorList>
            <person name="Schnaars V."/>
            <person name="Wohlbrand L."/>
            <person name="Scheve S."/>
            <person name="Hinrichs C."/>
            <person name="Reinhardt R."/>
            <person name="Rabus R."/>
        </authorList>
    </citation>
    <scope>NUCLEOTIDE SEQUENCE</scope>
    <source>
        <strain evidence="1">4be13</strain>
    </source>
</reference>
<organism evidence="1 2">
    <name type="scientific">Desulfonema magnum</name>
    <dbReference type="NCBI Taxonomy" id="45655"/>
    <lineage>
        <taxon>Bacteria</taxon>
        <taxon>Pseudomonadati</taxon>
        <taxon>Thermodesulfobacteriota</taxon>
        <taxon>Desulfobacteria</taxon>
        <taxon>Desulfobacterales</taxon>
        <taxon>Desulfococcaceae</taxon>
        <taxon>Desulfonema</taxon>
    </lineage>
</organism>
<dbReference type="AlphaFoldDB" id="A0A975GPM4"/>
<evidence type="ECO:0000313" key="1">
    <source>
        <dbReference type="EMBL" id="QTA89171.1"/>
    </source>
</evidence>
<name>A0A975GPM4_9BACT</name>
<accession>A0A975GPM4</accession>
<dbReference type="EMBL" id="CP061800">
    <property type="protein sequence ID" value="QTA89171.1"/>
    <property type="molecule type" value="Genomic_DNA"/>
</dbReference>